<evidence type="ECO:0000256" key="1">
    <source>
        <dbReference type="ARBA" id="ARBA00004214"/>
    </source>
</evidence>
<dbReference type="InterPro" id="IPR010422">
    <property type="entry name" value="Ccdc124/Oxs1"/>
</dbReference>
<feature type="region of interest" description="Disordered" evidence="4">
    <location>
        <begin position="1"/>
        <end position="98"/>
    </location>
</feature>
<reference evidence="6" key="1">
    <citation type="submission" date="2016-01" db="EMBL/GenBank/DDBJ databases">
        <title>Reference transcriptome for the parasite Schistocephalus solidus: insights into the molecular evolution of parasitism.</title>
        <authorList>
            <person name="Hebert F.O."/>
            <person name="Grambauer S."/>
            <person name="Barber I."/>
            <person name="Landry C.R."/>
            <person name="Aubin-Horth N."/>
        </authorList>
    </citation>
    <scope>NUCLEOTIDE SEQUENCE</scope>
</reference>
<keyword evidence="3" id="KW-0175">Coiled coil</keyword>
<dbReference type="Pfam" id="PF06244">
    <property type="entry name" value="Ccdc124"/>
    <property type="match status" value="1"/>
</dbReference>
<feature type="compositionally biased region" description="Basic and acidic residues" evidence="4">
    <location>
        <begin position="10"/>
        <end position="31"/>
    </location>
</feature>
<dbReference type="GO" id="GO:0030496">
    <property type="term" value="C:midbody"/>
    <property type="evidence" value="ECO:0007669"/>
    <property type="project" value="UniProtKB-SubCell"/>
</dbReference>
<dbReference type="InterPro" id="IPR054414">
    <property type="entry name" value="Ccdc124/Oxs1_C"/>
</dbReference>
<name>A0A0X3NYI1_SCHSO</name>
<comment type="similarity">
    <text evidence="2">Belongs to the CCDC124 family.</text>
</comment>
<feature type="region of interest" description="Disordered" evidence="4">
    <location>
        <begin position="199"/>
        <end position="221"/>
    </location>
</feature>
<evidence type="ECO:0000256" key="4">
    <source>
        <dbReference type="SAM" id="MobiDB-lite"/>
    </source>
</evidence>
<feature type="compositionally biased region" description="Basic and acidic residues" evidence="4">
    <location>
        <begin position="40"/>
        <end position="82"/>
    </location>
</feature>
<dbReference type="PANTHER" id="PTHR21680:SF0">
    <property type="entry name" value="COILED-COIL DOMAIN-CONTAINING PROTEIN 124"/>
    <property type="match status" value="1"/>
</dbReference>
<dbReference type="AlphaFoldDB" id="A0A0X3NYI1"/>
<sequence length="221" mass="25913">MPKKFGTNTKSKEARDKREAAKQADKVRREAQEEEEYWKDDDKQVNRKLLRKAEKETRHMEQIERKNQLKKLHDEEMDKLESAKPQTAKQEAPSKLTQAQIAAARERLNAQLAQLAPKKQLQVQDYQLQNPNRTEDDVVEARTVEDAIKALRVVGDEAVTERHPEKRMKAVYMAYEERVLPELRKENPGMRLSQLKQLAFKNFQTSPENPKNQPHLDYNTK</sequence>
<feature type="compositionally biased region" description="Polar residues" evidence="4">
    <location>
        <begin position="202"/>
        <end position="212"/>
    </location>
</feature>
<dbReference type="EMBL" id="GEEE01023289">
    <property type="protein sequence ID" value="JAP39936.1"/>
    <property type="molecule type" value="Transcribed_RNA"/>
</dbReference>
<dbReference type="GO" id="GO:0003713">
    <property type="term" value="F:transcription coactivator activity"/>
    <property type="evidence" value="ECO:0007669"/>
    <property type="project" value="TreeGrafter"/>
</dbReference>
<evidence type="ECO:0000313" key="6">
    <source>
        <dbReference type="EMBL" id="JAP39936.1"/>
    </source>
</evidence>
<gene>
    <name evidence="6" type="primary">C124A</name>
    <name evidence="6" type="ORF">TR87438</name>
</gene>
<accession>A0A0X3NYI1</accession>
<evidence type="ECO:0000256" key="3">
    <source>
        <dbReference type="ARBA" id="ARBA00023054"/>
    </source>
</evidence>
<feature type="compositionally biased region" description="Polar residues" evidence="4">
    <location>
        <begin position="84"/>
        <end position="98"/>
    </location>
</feature>
<protein>
    <submittedName>
        <fullName evidence="6">Coiled-coil domain-containing protein 124-A</fullName>
    </submittedName>
</protein>
<proteinExistence type="inferred from homology"/>
<evidence type="ECO:0000259" key="5">
    <source>
        <dbReference type="Pfam" id="PF06244"/>
    </source>
</evidence>
<evidence type="ECO:0000256" key="2">
    <source>
        <dbReference type="ARBA" id="ARBA00008296"/>
    </source>
</evidence>
<feature type="domain" description="Coiled-coil" evidence="5">
    <location>
        <begin position="130"/>
        <end position="213"/>
    </location>
</feature>
<organism evidence="6">
    <name type="scientific">Schistocephalus solidus</name>
    <name type="common">Tapeworm</name>
    <dbReference type="NCBI Taxonomy" id="70667"/>
    <lineage>
        <taxon>Eukaryota</taxon>
        <taxon>Metazoa</taxon>
        <taxon>Spiralia</taxon>
        <taxon>Lophotrochozoa</taxon>
        <taxon>Platyhelminthes</taxon>
        <taxon>Cestoda</taxon>
        <taxon>Eucestoda</taxon>
        <taxon>Diphyllobothriidea</taxon>
        <taxon>Diphyllobothriidae</taxon>
        <taxon>Schistocephalus</taxon>
    </lineage>
</organism>
<dbReference type="PANTHER" id="PTHR21680">
    <property type="entry name" value="COILED-COIL DOMAIN-CONTAINING PROTEIN 124"/>
    <property type="match status" value="1"/>
</dbReference>
<dbReference type="GO" id="GO:0005634">
    <property type="term" value="C:nucleus"/>
    <property type="evidence" value="ECO:0007669"/>
    <property type="project" value="TreeGrafter"/>
</dbReference>
<dbReference type="GO" id="GO:0006366">
    <property type="term" value="P:transcription by RNA polymerase II"/>
    <property type="evidence" value="ECO:0007669"/>
    <property type="project" value="TreeGrafter"/>
</dbReference>
<comment type="subcellular location">
    <subcellularLocation>
        <location evidence="1">Midbody</location>
    </subcellularLocation>
</comment>